<protein>
    <recommendedName>
        <fullName evidence="4">Ribonuclease inhibitor</fullName>
    </recommendedName>
    <alternativeName>
        <fullName evidence="11">Ribonuclease/angiogenin inhibitor 1</fullName>
    </alternativeName>
</protein>
<dbReference type="Gene3D" id="3.80.10.10">
    <property type="entry name" value="Ribonuclease Inhibitor"/>
    <property type="match status" value="1"/>
</dbReference>
<keyword evidence="15" id="KW-1185">Reference proteome</keyword>
<evidence type="ECO:0000256" key="12">
    <source>
        <dbReference type="ARBA" id="ARBA00049613"/>
    </source>
</evidence>
<keyword evidence="5" id="KW-0963">Cytoplasm</keyword>
<dbReference type="SUPFAM" id="SSF52047">
    <property type="entry name" value="RNI-like"/>
    <property type="match status" value="2"/>
</dbReference>
<dbReference type="FunCoup" id="A0A7J8BJG6">
    <property type="interactions" value="1069"/>
</dbReference>
<dbReference type="InterPro" id="IPR050637">
    <property type="entry name" value="NLRP_innate_immun_reg"/>
</dbReference>
<dbReference type="InterPro" id="IPR041302">
    <property type="entry name" value="LRR_RI_cap"/>
</dbReference>
<evidence type="ECO:0000256" key="5">
    <source>
        <dbReference type="ARBA" id="ARBA00022490"/>
    </source>
</evidence>
<dbReference type="Proteomes" id="UP000550707">
    <property type="component" value="Unassembled WGS sequence"/>
</dbReference>
<dbReference type="PANTHER" id="PTHR45690">
    <property type="entry name" value="NACHT, LRR AND PYD DOMAINS-CONTAINING PROTEIN 12"/>
    <property type="match status" value="1"/>
</dbReference>
<comment type="subunit">
    <text evidence="3">Forms high-affinity heterodimers with RNASE1, ANG and RNASE2.</text>
</comment>
<evidence type="ECO:0000256" key="3">
    <source>
        <dbReference type="ARBA" id="ARBA00011699"/>
    </source>
</evidence>
<name>A0A7J8BJG6_MOLMO</name>
<evidence type="ECO:0000256" key="10">
    <source>
        <dbReference type="ARBA" id="ARBA00023242"/>
    </source>
</evidence>
<dbReference type="Pfam" id="PF18779">
    <property type="entry name" value="LRR_RI_capping"/>
    <property type="match status" value="1"/>
</dbReference>
<dbReference type="Pfam" id="PF13516">
    <property type="entry name" value="LRR_6"/>
    <property type="match status" value="7"/>
</dbReference>
<evidence type="ECO:0000256" key="1">
    <source>
        <dbReference type="ARBA" id="ARBA00004123"/>
    </source>
</evidence>
<evidence type="ECO:0000313" key="14">
    <source>
        <dbReference type="EMBL" id="KAF6398556.1"/>
    </source>
</evidence>
<reference evidence="14 15" key="1">
    <citation type="journal article" date="2020" name="Nature">
        <title>Six reference-quality genomes reveal evolution of bat adaptations.</title>
        <authorList>
            <person name="Jebb D."/>
            <person name="Huang Z."/>
            <person name="Pippel M."/>
            <person name="Hughes G.M."/>
            <person name="Lavrichenko K."/>
            <person name="Devanna P."/>
            <person name="Winkler S."/>
            <person name="Jermiin L.S."/>
            <person name="Skirmuntt E.C."/>
            <person name="Katzourakis A."/>
            <person name="Burkitt-Gray L."/>
            <person name="Ray D.A."/>
            <person name="Sullivan K.A.M."/>
            <person name="Roscito J.G."/>
            <person name="Kirilenko B.M."/>
            <person name="Davalos L.M."/>
            <person name="Corthals A.P."/>
            <person name="Power M.L."/>
            <person name="Jones G."/>
            <person name="Ransome R.D."/>
            <person name="Dechmann D.K.N."/>
            <person name="Locatelli A.G."/>
            <person name="Puechmaille S.J."/>
            <person name="Fedrigo O."/>
            <person name="Jarvis E.D."/>
            <person name="Hiller M."/>
            <person name="Vernes S.C."/>
            <person name="Myers E.W."/>
            <person name="Teeling E.C."/>
        </authorList>
    </citation>
    <scope>NUCLEOTIDE SEQUENCE [LARGE SCALE GENOMIC DNA]</scope>
    <source>
        <strain evidence="14">MMolMol1</strain>
        <tissue evidence="14">Muscle</tissue>
    </source>
</reference>
<keyword evidence="10" id="KW-0539">Nucleus</keyword>
<feature type="region of interest" description="Disordered" evidence="13">
    <location>
        <begin position="20"/>
        <end position="48"/>
    </location>
</feature>
<evidence type="ECO:0000256" key="13">
    <source>
        <dbReference type="SAM" id="MobiDB-lite"/>
    </source>
</evidence>
<keyword evidence="6" id="KW-0597">Phosphoprotein</keyword>
<dbReference type="InParanoid" id="A0A7J8BJG6"/>
<comment type="caution">
    <text evidence="14">The sequence shown here is derived from an EMBL/GenBank/DDBJ whole genome shotgun (WGS) entry which is preliminary data.</text>
</comment>
<dbReference type="GO" id="GO:0005634">
    <property type="term" value="C:nucleus"/>
    <property type="evidence" value="ECO:0007669"/>
    <property type="project" value="UniProtKB-SubCell"/>
</dbReference>
<dbReference type="PANTHER" id="PTHR45690:SF19">
    <property type="entry name" value="NACHT, LRR AND PYD DOMAINS-CONTAINING PROTEIN 3"/>
    <property type="match status" value="1"/>
</dbReference>
<dbReference type="EMBL" id="JACASF010000031">
    <property type="protein sequence ID" value="KAF6398556.1"/>
    <property type="molecule type" value="Genomic_DNA"/>
</dbReference>
<dbReference type="CDD" id="cd00116">
    <property type="entry name" value="LRR_RI"/>
    <property type="match status" value="1"/>
</dbReference>
<comment type="subcellular location">
    <subcellularLocation>
        <location evidence="2">Cytoplasm</location>
    </subcellularLocation>
    <subcellularLocation>
        <location evidence="1">Nucleus</location>
    </subcellularLocation>
</comment>
<evidence type="ECO:0000256" key="9">
    <source>
        <dbReference type="ARBA" id="ARBA00022990"/>
    </source>
</evidence>
<dbReference type="AlphaFoldDB" id="A0A7J8BJG6"/>
<dbReference type="InterPro" id="IPR032675">
    <property type="entry name" value="LRR_dom_sf"/>
</dbReference>
<evidence type="ECO:0000256" key="8">
    <source>
        <dbReference type="ARBA" id="ARBA00022737"/>
    </source>
</evidence>
<evidence type="ECO:0000313" key="15">
    <source>
        <dbReference type="Proteomes" id="UP000550707"/>
    </source>
</evidence>
<dbReference type="PROSITE" id="PS51450">
    <property type="entry name" value="LRR"/>
    <property type="match status" value="2"/>
</dbReference>
<organism evidence="14 15">
    <name type="scientific">Molossus molossus</name>
    <name type="common">Pallas' mastiff bat</name>
    <name type="synonym">Vespertilio molossus</name>
    <dbReference type="NCBI Taxonomy" id="27622"/>
    <lineage>
        <taxon>Eukaryota</taxon>
        <taxon>Metazoa</taxon>
        <taxon>Chordata</taxon>
        <taxon>Craniata</taxon>
        <taxon>Vertebrata</taxon>
        <taxon>Euteleostomi</taxon>
        <taxon>Mammalia</taxon>
        <taxon>Eutheria</taxon>
        <taxon>Laurasiatheria</taxon>
        <taxon>Chiroptera</taxon>
        <taxon>Yangochiroptera</taxon>
        <taxon>Molossidae</taxon>
        <taxon>Molossus</taxon>
    </lineage>
</organism>
<dbReference type="SMART" id="SM00368">
    <property type="entry name" value="LRR_RI"/>
    <property type="match status" value="12"/>
</dbReference>
<sequence length="571" mass="61625">MCPPGRSALLGHLRTWGTPSRQLRLGREDVTGRAPRGAAGQGCHKERKHVGTGPTLCVIGRAPAHAPTQVWRHAGAGRAGGRLQLFRTAGQQCLGRTLKTGRPPSRMVSRKHQLLTMSLDLHYEQLSDSRWTELLPLLQQSQVVRLVDCGITEGRCKDMSSALRDNTALTELSLCSNELGDAGTHLVLQGLQPTCRIQKLSLQNCCLSEAGCGALSSVLRSLPSLRELDLSYNQLGDAGLRLLCEGLLDPQCHVERLQLEYSNLTAASCEPLAAVLRTKQELKELVVNNNDIGEAGARTLCQGLADSVCPLESLKLESCGLTSANCQDLSGIVGAKASLRVLELGNNRLGDVGVAELCSGLLSPSSRLRTLWLWECDITASGCRDLCRVLRAKESLKELSVAGNAVGDEGARLLCESLLGPGCRLESLWVKSCSLTAACCPHVSAMLAQNRTLQELQLSNNKLGDAGVEQLCQGLRQPGAAMRALWLGDCEVTDEGCSSLASLLLANRSLRELDLSNNCMSELGVLKLAESAQQPSCSLEKLVLFDIYWTEETEDHLRALEEKKPSLKIIS</sequence>
<keyword evidence="9" id="KW-0007">Acetylation</keyword>
<evidence type="ECO:0000256" key="7">
    <source>
        <dbReference type="ARBA" id="ARBA00022614"/>
    </source>
</evidence>
<accession>A0A7J8BJG6</accession>
<evidence type="ECO:0000256" key="6">
    <source>
        <dbReference type="ARBA" id="ARBA00022553"/>
    </source>
</evidence>
<evidence type="ECO:0000256" key="4">
    <source>
        <dbReference type="ARBA" id="ARBA00014554"/>
    </source>
</evidence>
<evidence type="ECO:0000256" key="2">
    <source>
        <dbReference type="ARBA" id="ARBA00004496"/>
    </source>
</evidence>
<dbReference type="InterPro" id="IPR001611">
    <property type="entry name" value="Leu-rich_rpt"/>
</dbReference>
<keyword evidence="8" id="KW-0677">Repeat</keyword>
<keyword evidence="7" id="KW-0433">Leucine-rich repeat</keyword>
<evidence type="ECO:0000256" key="11">
    <source>
        <dbReference type="ARBA" id="ARBA00032534"/>
    </source>
</evidence>
<comment type="function">
    <text evidence="12">Ribonuclease inhibitor which inhibits RNASE1, RNASE2 and angiogenin (ANG). May play a role in redox homeostasis. Required to inhibit the cytotoxic tRNA ribonuclease activity of ANG in the cytoplasm in absence of stress. Relocates to the nucleus in response to stress, relieving inhibition of ANG in the cytoplasm, and inhibiting the angiogenic activity of ANG in the nucleus.</text>
</comment>
<dbReference type="SMART" id="SM00367">
    <property type="entry name" value="LRR_CC"/>
    <property type="match status" value="6"/>
</dbReference>
<proteinExistence type="predicted"/>
<dbReference type="InterPro" id="IPR006553">
    <property type="entry name" value="Leu-rich_rpt_Cys-con_subtyp"/>
</dbReference>
<dbReference type="GO" id="GO:0005737">
    <property type="term" value="C:cytoplasm"/>
    <property type="evidence" value="ECO:0007669"/>
    <property type="project" value="UniProtKB-SubCell"/>
</dbReference>
<gene>
    <name evidence="14" type="ORF">HJG59_015752</name>
</gene>